<dbReference type="PANTHER" id="PTHR43422:SF3">
    <property type="entry name" value="THIAMINE THIAZOLE SYNTHASE"/>
    <property type="match status" value="1"/>
</dbReference>
<protein>
    <submittedName>
        <fullName evidence="1">FAD-dependent oxidoreductase</fullName>
    </submittedName>
</protein>
<dbReference type="RefSeq" id="WP_397558667.1">
    <property type="nucleotide sequence ID" value="NZ_JBIQWL010000019.1"/>
</dbReference>
<sequence>MQRAVVLGGSVAGLLAARVLADHADEVVVVERDEDADEVERRGVPQRLQVHALLPGGRAQIERWFPGFGREAVEHGAVASAAHQSEQWVDDVRSVRAPNVVLLNGSRTFIEALLRRRTLALSNVRVLPGAATGLMYRDGRVSGVRISAADDESVVPAEFVVDAMGRSSRLAAWLERDGWEPPPLERMRIDVNYATAYFARSAGEPRVAAATSRVSPGYPKKTLAALTAVENGRWMLLQMTYGEDRPPQDWDGFLARCADLPPIFAEVARNQPIGEVHAFRLAEARRRRYDRVDRLPGGLVSVGDAVASFNPIYGQGMSAAALHASCLSEYLCGTSDATNVATRFFELQKVVVDAAWDLSTQSDAQRLDTGRPPLPIRLQRALVDQVLAAAIVDVPVATAFNEVAFMNAHPSTLAAPSVVLRSLAANMRTRAQAARRRGTRITSDATA</sequence>
<dbReference type="Gene3D" id="3.30.9.100">
    <property type="match status" value="1"/>
</dbReference>
<comment type="caution">
    <text evidence="1">The sequence shown here is derived from an EMBL/GenBank/DDBJ whole genome shotgun (WGS) entry which is preliminary data.</text>
</comment>
<dbReference type="Proteomes" id="UP001610861">
    <property type="component" value="Unassembled WGS sequence"/>
</dbReference>
<proteinExistence type="predicted"/>
<dbReference type="PANTHER" id="PTHR43422">
    <property type="entry name" value="THIAMINE THIAZOLE SYNTHASE"/>
    <property type="match status" value="1"/>
</dbReference>
<dbReference type="SUPFAM" id="SSF51905">
    <property type="entry name" value="FAD/NAD(P)-binding domain"/>
    <property type="match status" value="1"/>
</dbReference>
<evidence type="ECO:0000313" key="2">
    <source>
        <dbReference type="Proteomes" id="UP001610861"/>
    </source>
</evidence>
<name>A0ABW7QEA8_9MICO</name>
<dbReference type="InterPro" id="IPR036188">
    <property type="entry name" value="FAD/NAD-bd_sf"/>
</dbReference>
<keyword evidence="2" id="KW-1185">Reference proteome</keyword>
<gene>
    <name evidence="1" type="ORF">ACH3VR_22945</name>
</gene>
<dbReference type="PRINTS" id="PR00420">
    <property type="entry name" value="RNGMNOXGNASE"/>
</dbReference>
<accession>A0ABW7QEA8</accession>
<evidence type="ECO:0000313" key="1">
    <source>
        <dbReference type="EMBL" id="MFH8253242.1"/>
    </source>
</evidence>
<dbReference type="Gene3D" id="3.50.50.60">
    <property type="entry name" value="FAD/NAD(P)-binding domain"/>
    <property type="match status" value="1"/>
</dbReference>
<dbReference type="EMBL" id="JBIQWL010000019">
    <property type="protein sequence ID" value="MFH8253242.1"/>
    <property type="molecule type" value="Genomic_DNA"/>
</dbReference>
<organism evidence="1 2">
    <name type="scientific">Microbacterium alkaliflavum</name>
    <dbReference type="NCBI Taxonomy" id="3248839"/>
    <lineage>
        <taxon>Bacteria</taxon>
        <taxon>Bacillati</taxon>
        <taxon>Actinomycetota</taxon>
        <taxon>Actinomycetes</taxon>
        <taxon>Micrococcales</taxon>
        <taxon>Microbacteriaceae</taxon>
        <taxon>Microbacterium</taxon>
    </lineage>
</organism>
<reference evidence="1 2" key="1">
    <citation type="submission" date="2024-09" db="EMBL/GenBank/DDBJ databases">
        <authorList>
            <person name="Pan X."/>
        </authorList>
    </citation>
    <scope>NUCLEOTIDE SEQUENCE [LARGE SCALE GENOMIC DNA]</scope>
    <source>
        <strain evidence="1 2">B2969</strain>
    </source>
</reference>